<dbReference type="OMA" id="CPFLQIP"/>
<dbReference type="Pfam" id="PF00118">
    <property type="entry name" value="Cpn60_TCP1"/>
    <property type="match status" value="1"/>
</dbReference>
<dbReference type="GO" id="GO:0045494">
    <property type="term" value="P:photoreceptor cell maintenance"/>
    <property type="evidence" value="ECO:0007669"/>
    <property type="project" value="Ensembl"/>
</dbReference>
<feature type="region of interest" description="Disordered" evidence="1">
    <location>
        <begin position="224"/>
        <end position="247"/>
    </location>
</feature>
<dbReference type="PANTHER" id="PTHR46883">
    <property type="entry name" value="BARDET-BIEDL SYNDROME 12 PROTEIN"/>
    <property type="match status" value="1"/>
</dbReference>
<dbReference type="InterPro" id="IPR042984">
    <property type="entry name" value="BBS12"/>
</dbReference>
<dbReference type="Gene3D" id="3.50.7.10">
    <property type="entry name" value="GroEL"/>
    <property type="match status" value="1"/>
</dbReference>
<dbReference type="GeneID" id="110222951"/>
<dbReference type="CTD" id="166379"/>
<dbReference type="GO" id="GO:0051131">
    <property type="term" value="P:chaperone-mediated protein complex assembly"/>
    <property type="evidence" value="ECO:0007669"/>
    <property type="project" value="Ensembl"/>
</dbReference>
<dbReference type="InParanoid" id="A0A6P5LZG5"/>
<organism evidence="2 3">
    <name type="scientific">Phascolarctos cinereus</name>
    <name type="common">Koala</name>
    <dbReference type="NCBI Taxonomy" id="38626"/>
    <lineage>
        <taxon>Eukaryota</taxon>
        <taxon>Metazoa</taxon>
        <taxon>Chordata</taxon>
        <taxon>Craniata</taxon>
        <taxon>Vertebrata</taxon>
        <taxon>Euteleostomi</taxon>
        <taxon>Mammalia</taxon>
        <taxon>Metatheria</taxon>
        <taxon>Diprotodontia</taxon>
        <taxon>Phascolarctidae</taxon>
        <taxon>Phascolarctos</taxon>
    </lineage>
</organism>
<dbReference type="GO" id="GO:0048863">
    <property type="term" value="P:stem cell differentiation"/>
    <property type="evidence" value="ECO:0007669"/>
    <property type="project" value="Ensembl"/>
</dbReference>
<dbReference type="InterPro" id="IPR002423">
    <property type="entry name" value="Cpn60/GroEL/TCP-1"/>
</dbReference>
<dbReference type="GO" id="GO:2000737">
    <property type="term" value="P:negative regulation of stem cell differentiation"/>
    <property type="evidence" value="ECO:0007669"/>
    <property type="project" value="Ensembl"/>
</dbReference>
<dbReference type="InterPro" id="IPR027413">
    <property type="entry name" value="GROEL-like_equatorial_sf"/>
</dbReference>
<dbReference type="KEGG" id="pcw:110222951"/>
<dbReference type="FunCoup" id="A0A6P5LZG5">
    <property type="interactions" value="196"/>
</dbReference>
<dbReference type="Gene3D" id="1.10.560.10">
    <property type="entry name" value="GroEL-like equatorial domain"/>
    <property type="match status" value="1"/>
</dbReference>
<gene>
    <name evidence="3" type="primary">BBS12</name>
</gene>
<dbReference type="GO" id="GO:0045599">
    <property type="term" value="P:negative regulation of fat cell differentiation"/>
    <property type="evidence" value="ECO:0007669"/>
    <property type="project" value="Ensembl"/>
</dbReference>
<evidence type="ECO:0000313" key="2">
    <source>
        <dbReference type="Proteomes" id="UP000515140"/>
    </source>
</evidence>
<sequence length="703" mass="77650">MVMACIDVNRRKHVGLQQLSSLTETGRSFLGPVKSSKFIIGEGARESVLTCSPVRLLESLDLTSSVGQLLYEAVQSQKSAYGTGTSTLLFLAGAWSAAALQCLQQDIPISVIVSVMSEGLMSCREEVVPLEIPLHDMLGNTGHTRSYPFLGTQSVIPSPLVQIPAEIAWIQREQDRKDMSFQPSPAVFSSRHSSELSSRSSYFSSQSVAKGNKAMSQALQTNLIPNSHTRKSGLSHSRHFNRAESSSYQTSDEGQLDAWVPRCSDMVQLAMGLSHGDHSSMALVEAAVRCQYQNACVRRNRTAPSRFDVSKISTCCLPGIPESFSCVLSGYITLVSIDHIAIIRELQNQPLRVALIDGDFSENYRHLGFNGLGNVKTQLESLTYQEKMWLDCILEILIQLNVNLVMVRGNVSENVMERCMLRNLLIIGPVSHHVLQDFAEVTGAVRVTYATQLNEECVGSDVYVSLWRAGQLNAKEISDKVAVLVKAEGILLATAVLTSPVVAQMQAKEDHFWTCAYRMYHALVDEKVFLGGGAVEVLCLTHLQTLIERSQKKMDQDHSARLHRTSSWMASSQALYRPAVLEALADGWHRYLSSVVCNTGTCSSETEASTFIRNFLQKTIDSGCPLLYLLKEYNKVTSGVLNSGIPSRLEETSRVYDVVTPKREAWRRALDLVLLVLQTDAEVITGAEYTQLSSQDSNELLLL</sequence>
<dbReference type="PANTHER" id="PTHR46883:SF1">
    <property type="entry name" value="BARDET-BIEDL SYNDROME 12 PROTEIN"/>
    <property type="match status" value="1"/>
</dbReference>
<name>A0A6P5LZG5_PHACI</name>
<accession>A0A6P5LZG5</accession>
<evidence type="ECO:0000256" key="1">
    <source>
        <dbReference type="SAM" id="MobiDB-lite"/>
    </source>
</evidence>
<dbReference type="RefSeq" id="XP_020863917.1">
    <property type="nucleotide sequence ID" value="XM_021008258.1"/>
</dbReference>
<keyword evidence="2" id="KW-1185">Reference proteome</keyword>
<evidence type="ECO:0000313" key="3">
    <source>
        <dbReference type="RefSeq" id="XP_020863917.1"/>
    </source>
</evidence>
<dbReference type="GO" id="GO:0042073">
    <property type="term" value="P:intraciliary transport"/>
    <property type="evidence" value="ECO:0007669"/>
    <property type="project" value="Ensembl"/>
</dbReference>
<dbReference type="Proteomes" id="UP000515140">
    <property type="component" value="Unplaced"/>
</dbReference>
<dbReference type="GO" id="GO:0042755">
    <property type="term" value="P:eating behavior"/>
    <property type="evidence" value="ECO:0007669"/>
    <property type="project" value="Ensembl"/>
</dbReference>
<protein>
    <submittedName>
        <fullName evidence="3">Bardet-Biedl syndrome 12 protein</fullName>
    </submittedName>
</protein>
<dbReference type="GO" id="GO:0005524">
    <property type="term" value="F:ATP binding"/>
    <property type="evidence" value="ECO:0007669"/>
    <property type="project" value="InterPro"/>
</dbReference>
<dbReference type="SUPFAM" id="SSF52029">
    <property type="entry name" value="GroEL apical domain-like"/>
    <property type="match status" value="1"/>
</dbReference>
<dbReference type="SUPFAM" id="SSF48592">
    <property type="entry name" value="GroEL equatorial domain-like"/>
    <property type="match status" value="1"/>
</dbReference>
<dbReference type="AlphaFoldDB" id="A0A6P5LZG5"/>
<feature type="compositionally biased region" description="Basic residues" evidence="1">
    <location>
        <begin position="228"/>
        <end position="240"/>
    </location>
</feature>
<proteinExistence type="predicted"/>
<dbReference type="GO" id="GO:0005929">
    <property type="term" value="C:cilium"/>
    <property type="evidence" value="ECO:0007669"/>
    <property type="project" value="GOC"/>
</dbReference>
<reference evidence="3" key="1">
    <citation type="submission" date="2025-08" db="UniProtKB">
        <authorList>
            <consortium name="RefSeq"/>
        </authorList>
    </citation>
    <scope>IDENTIFICATION</scope>
    <source>
        <tissue evidence="3">Spleen</tissue>
    </source>
</reference>
<dbReference type="InterPro" id="IPR027409">
    <property type="entry name" value="GroEL-like_apical_dom_sf"/>
</dbReference>
<dbReference type="GO" id="GO:0045444">
    <property type="term" value="P:fat cell differentiation"/>
    <property type="evidence" value="ECO:0007669"/>
    <property type="project" value="Ensembl"/>
</dbReference>